<keyword evidence="2 3" id="KW-0143">Chaperone</keyword>
<comment type="subcellular location">
    <subcellularLocation>
        <location evidence="3">Cytoplasm</location>
    </subcellularLocation>
</comment>
<dbReference type="Gene3D" id="3.90.20.20">
    <property type="match status" value="1"/>
</dbReference>
<comment type="similarity">
    <text evidence="1 3 4">Belongs to the GrpE family.</text>
</comment>
<reference evidence="6 7" key="1">
    <citation type="journal article" date="2015" name="Nature">
        <title>rRNA introns, odd ribosomes, and small enigmatic genomes across a large radiation of phyla.</title>
        <authorList>
            <person name="Brown C.T."/>
            <person name="Hug L.A."/>
            <person name="Thomas B.C."/>
            <person name="Sharon I."/>
            <person name="Castelle C.J."/>
            <person name="Singh A."/>
            <person name="Wilkins M.J."/>
            <person name="Williams K.H."/>
            <person name="Banfield J.F."/>
        </authorList>
    </citation>
    <scope>NUCLEOTIDE SEQUENCE [LARGE SCALE GENOMIC DNA]</scope>
</reference>
<dbReference type="GO" id="GO:0000774">
    <property type="term" value="F:adenyl-nucleotide exchange factor activity"/>
    <property type="evidence" value="ECO:0007669"/>
    <property type="project" value="InterPro"/>
</dbReference>
<dbReference type="InterPro" id="IPR009012">
    <property type="entry name" value="GrpE_head"/>
</dbReference>
<accession>A0A0G1GU46</accession>
<dbReference type="PANTHER" id="PTHR21237">
    <property type="entry name" value="GRPE PROTEIN"/>
    <property type="match status" value="1"/>
</dbReference>
<keyword evidence="3" id="KW-0963">Cytoplasm</keyword>
<comment type="subunit">
    <text evidence="3">Homodimer.</text>
</comment>
<evidence type="ECO:0000313" key="7">
    <source>
        <dbReference type="Proteomes" id="UP000034617"/>
    </source>
</evidence>
<comment type="caution">
    <text evidence="6">The sequence shown here is derived from an EMBL/GenBank/DDBJ whole genome shotgun (WGS) entry which is preliminary data.</text>
</comment>
<evidence type="ECO:0000256" key="3">
    <source>
        <dbReference type="HAMAP-Rule" id="MF_01151"/>
    </source>
</evidence>
<dbReference type="Gene3D" id="2.30.22.10">
    <property type="entry name" value="Head domain of nucleotide exchange factor GrpE"/>
    <property type="match status" value="1"/>
</dbReference>
<evidence type="ECO:0000256" key="1">
    <source>
        <dbReference type="ARBA" id="ARBA00009054"/>
    </source>
</evidence>
<dbReference type="Proteomes" id="UP000034617">
    <property type="component" value="Unassembled WGS sequence"/>
</dbReference>
<dbReference type="GO" id="GO:0051082">
    <property type="term" value="F:unfolded protein binding"/>
    <property type="evidence" value="ECO:0007669"/>
    <property type="project" value="TreeGrafter"/>
</dbReference>
<dbReference type="InterPro" id="IPR000740">
    <property type="entry name" value="GrpE"/>
</dbReference>
<evidence type="ECO:0000256" key="5">
    <source>
        <dbReference type="SAM" id="Coils"/>
    </source>
</evidence>
<comment type="function">
    <text evidence="3">Participates actively in the response to hyperosmotic and heat shock by preventing the aggregation of stress-denatured proteins, in association with DnaK and GrpE. It is the nucleotide exchange factor for DnaK and may function as a thermosensor. Unfolded proteins bind initially to DnaJ; upon interaction with the DnaJ-bound protein, DnaK hydrolyzes its bound ATP, resulting in the formation of a stable complex. GrpE releases ADP from DnaK; ATP binding to DnaK triggers the release of the substrate protein, thus completing the reaction cycle. Several rounds of ATP-dependent interactions between DnaJ, DnaK and GrpE are required for fully efficient folding.</text>
</comment>
<sequence>MKKQKQQNEVLEGEVKQEDQLVNQKTEREVWKDKYIRALADYQNLEKRTRDEHYQVRMFAGLAVIEKLLPVVDLLEKAADHLRDQGLELALKELYSFFHSVGVEKIDVLGKPFDPYNMDCIEIVPEGDENTVVSVVSDGYRMHGKIIRPAKVKVGKKVEEESINE</sequence>
<dbReference type="GO" id="GO:0006457">
    <property type="term" value="P:protein folding"/>
    <property type="evidence" value="ECO:0007669"/>
    <property type="project" value="InterPro"/>
</dbReference>
<organism evidence="6 7">
    <name type="scientific">Candidatus Gottesmanbacteria bacterium GW2011_GWB1_44_11c</name>
    <dbReference type="NCBI Taxonomy" id="1618447"/>
    <lineage>
        <taxon>Bacteria</taxon>
        <taxon>Candidatus Gottesmaniibacteriota</taxon>
    </lineage>
</organism>
<dbReference type="GO" id="GO:0051087">
    <property type="term" value="F:protein-folding chaperone binding"/>
    <property type="evidence" value="ECO:0007669"/>
    <property type="project" value="InterPro"/>
</dbReference>
<keyword evidence="3" id="KW-0346">Stress response</keyword>
<dbReference type="GO" id="GO:0042803">
    <property type="term" value="F:protein homodimerization activity"/>
    <property type="evidence" value="ECO:0007669"/>
    <property type="project" value="InterPro"/>
</dbReference>
<dbReference type="EMBL" id="LCHM01000009">
    <property type="protein sequence ID" value="KKT38596.1"/>
    <property type="molecule type" value="Genomic_DNA"/>
</dbReference>
<evidence type="ECO:0000256" key="2">
    <source>
        <dbReference type="ARBA" id="ARBA00023186"/>
    </source>
</evidence>
<feature type="coiled-coil region" evidence="5">
    <location>
        <begin position="1"/>
        <end position="48"/>
    </location>
</feature>
<evidence type="ECO:0000256" key="4">
    <source>
        <dbReference type="RuleBase" id="RU004478"/>
    </source>
</evidence>
<proteinExistence type="inferred from homology"/>
<dbReference type="CDD" id="cd00446">
    <property type="entry name" value="GrpE"/>
    <property type="match status" value="1"/>
</dbReference>
<dbReference type="GO" id="GO:0005737">
    <property type="term" value="C:cytoplasm"/>
    <property type="evidence" value="ECO:0007669"/>
    <property type="project" value="UniProtKB-SubCell"/>
</dbReference>
<dbReference type="Pfam" id="PF01025">
    <property type="entry name" value="GrpE"/>
    <property type="match status" value="1"/>
</dbReference>
<evidence type="ECO:0000313" key="6">
    <source>
        <dbReference type="EMBL" id="KKT38596.1"/>
    </source>
</evidence>
<dbReference type="PRINTS" id="PR00773">
    <property type="entry name" value="GRPEPROTEIN"/>
</dbReference>
<dbReference type="SUPFAM" id="SSF51064">
    <property type="entry name" value="Head domain of nucleotide exchange factor GrpE"/>
    <property type="match status" value="1"/>
</dbReference>
<dbReference type="HAMAP" id="MF_01151">
    <property type="entry name" value="GrpE"/>
    <property type="match status" value="1"/>
</dbReference>
<dbReference type="PANTHER" id="PTHR21237:SF23">
    <property type="entry name" value="GRPE PROTEIN HOMOLOG, MITOCHONDRIAL"/>
    <property type="match status" value="1"/>
</dbReference>
<keyword evidence="5" id="KW-0175">Coiled coil</keyword>
<gene>
    <name evidence="3" type="primary">grpE</name>
    <name evidence="6" type="ORF">UW22_C0009G0002</name>
</gene>
<dbReference type="InterPro" id="IPR013805">
    <property type="entry name" value="GrpE_CC"/>
</dbReference>
<name>A0A0G1GU46_9BACT</name>
<protein>
    <recommendedName>
        <fullName evidence="3">Protein GrpE</fullName>
    </recommendedName>
    <alternativeName>
        <fullName evidence="3">HSP-70 cofactor</fullName>
    </alternativeName>
</protein>
<dbReference type="SUPFAM" id="SSF58014">
    <property type="entry name" value="Coiled-coil domain of nucleotide exchange factor GrpE"/>
    <property type="match status" value="1"/>
</dbReference>
<dbReference type="AlphaFoldDB" id="A0A0G1GU46"/>